<feature type="domain" description="Radical SAM core" evidence="9">
    <location>
        <begin position="33"/>
        <end position="223"/>
    </location>
</feature>
<dbReference type="InterPro" id="IPR058240">
    <property type="entry name" value="rSAM_sf"/>
</dbReference>
<comment type="caution">
    <text evidence="10">The sequence shown here is derived from an EMBL/GenBank/DDBJ whole genome shotgun (WGS) entry which is preliminary data.</text>
</comment>
<evidence type="ECO:0000256" key="7">
    <source>
        <dbReference type="ARBA" id="ARBA00023239"/>
    </source>
</evidence>
<dbReference type="InterPro" id="IPR013785">
    <property type="entry name" value="Aldolase_TIM"/>
</dbReference>
<evidence type="ECO:0000256" key="5">
    <source>
        <dbReference type="ARBA" id="ARBA00023004"/>
    </source>
</evidence>
<dbReference type="AlphaFoldDB" id="A0A8J7U6J8"/>
<proteinExistence type="inferred from homology"/>
<dbReference type="UniPathway" id="UPA00391"/>
<sequence length="227" mass="25683">MSELYEARGLAFRYRPRLKMTETFFSLQGEGLHSGYPCTFLRLTGCALRCTYCDTEYAFYGGQWQSFDALSAVVKQHGARYVQITGGEPLHQKAVWPFIDRLVDEGFVPLIETSGAVDIAGLHPKAHVVLDLKTPESGELDRMRWENLALLKPSDEVKFVCCSLDDLAWSFSVIREHRLDERFQVLISPIAASEEKALFADKVIESGLNVRFQVQLHKVLWGDLPGK</sequence>
<evidence type="ECO:0000313" key="10">
    <source>
        <dbReference type="EMBL" id="MBO1322847.1"/>
    </source>
</evidence>
<comment type="function">
    <text evidence="8">Catalyzes the complex heterocyclic radical-mediated conversion of 6-carboxy-5,6,7,8-tetrahydropterin (CPH4) to 7-carboxy-7-deazaguanine (CDG), a step common to the biosynthetic pathways of all 7-deazapurine-containing compounds.</text>
</comment>
<comment type="cofactor">
    <cofactor evidence="8">
        <name>Mg(2+)</name>
        <dbReference type="ChEBI" id="CHEBI:18420"/>
    </cofactor>
</comment>
<dbReference type="GO" id="GO:0000287">
    <property type="term" value="F:magnesium ion binding"/>
    <property type="evidence" value="ECO:0007669"/>
    <property type="project" value="UniProtKB-UniRule"/>
</dbReference>
<comment type="subunit">
    <text evidence="8">Homodimer.</text>
</comment>
<dbReference type="GO" id="GO:0016840">
    <property type="term" value="F:carbon-nitrogen lyase activity"/>
    <property type="evidence" value="ECO:0007669"/>
    <property type="project" value="UniProtKB-UniRule"/>
</dbReference>
<dbReference type="SUPFAM" id="SSF102114">
    <property type="entry name" value="Radical SAM enzymes"/>
    <property type="match status" value="1"/>
</dbReference>
<dbReference type="PANTHER" id="PTHR42836">
    <property type="entry name" value="7-CARBOXY-7-DEAZAGUANINE SYNTHASE"/>
    <property type="match status" value="1"/>
</dbReference>
<dbReference type="GO" id="GO:0008616">
    <property type="term" value="P:tRNA queuosine(34) biosynthetic process"/>
    <property type="evidence" value="ECO:0007669"/>
    <property type="project" value="UniProtKB-UniRule"/>
</dbReference>
<dbReference type="SFLD" id="SFLDS00029">
    <property type="entry name" value="Radical_SAM"/>
    <property type="match status" value="1"/>
</dbReference>
<keyword evidence="11" id="KW-1185">Reference proteome</keyword>
<dbReference type="PROSITE" id="PS51918">
    <property type="entry name" value="RADICAL_SAM"/>
    <property type="match status" value="1"/>
</dbReference>
<dbReference type="Gene3D" id="3.20.20.70">
    <property type="entry name" value="Aldolase class I"/>
    <property type="match status" value="1"/>
</dbReference>
<dbReference type="Proteomes" id="UP000664417">
    <property type="component" value="Unassembled WGS sequence"/>
</dbReference>
<dbReference type="EMBL" id="JAFREP010000044">
    <property type="protein sequence ID" value="MBO1322847.1"/>
    <property type="molecule type" value="Genomic_DNA"/>
</dbReference>
<comment type="cofactor">
    <cofactor evidence="8">
        <name>[4Fe-4S] cluster</name>
        <dbReference type="ChEBI" id="CHEBI:49883"/>
    </cofactor>
    <text evidence="8">Binds 1 [4Fe-4S] cluster. The cluster is coordinated with 3 cysteines and an exchangeable S-adenosyl-L-methionine.</text>
</comment>
<evidence type="ECO:0000256" key="6">
    <source>
        <dbReference type="ARBA" id="ARBA00023014"/>
    </source>
</evidence>
<reference evidence="10" key="1">
    <citation type="submission" date="2021-03" db="EMBL/GenBank/DDBJ databases">
        <authorList>
            <person name="Wang G."/>
        </authorList>
    </citation>
    <scope>NUCLEOTIDE SEQUENCE</scope>
    <source>
        <strain evidence="10">KCTC 12899</strain>
    </source>
</reference>
<feature type="binding site" evidence="8">
    <location>
        <position position="50"/>
    </location>
    <ligand>
        <name>[4Fe-4S] cluster</name>
        <dbReference type="ChEBI" id="CHEBI:49883"/>
        <note>4Fe-4S-S-AdoMet</note>
    </ligand>
</feature>
<comment type="similarity">
    <text evidence="8">Belongs to the radical SAM superfamily. 7-carboxy-7-deazaguanine synthase family.</text>
</comment>
<dbReference type="HAMAP" id="MF_00917">
    <property type="entry name" value="QueE"/>
    <property type="match status" value="1"/>
</dbReference>
<keyword evidence="2 8" id="KW-0949">S-adenosyl-L-methionine</keyword>
<dbReference type="PANTHER" id="PTHR42836:SF1">
    <property type="entry name" value="7-CARBOXY-7-DEAZAGUANINE SYNTHASE"/>
    <property type="match status" value="1"/>
</dbReference>
<comment type="catalytic activity">
    <reaction evidence="8">
        <text>6-carboxy-5,6,7,8-tetrahydropterin + H(+) = 7-carboxy-7-carbaguanine + NH4(+)</text>
        <dbReference type="Rhea" id="RHEA:27974"/>
        <dbReference type="ChEBI" id="CHEBI:15378"/>
        <dbReference type="ChEBI" id="CHEBI:28938"/>
        <dbReference type="ChEBI" id="CHEBI:61032"/>
        <dbReference type="ChEBI" id="CHEBI:61036"/>
        <dbReference type="EC" id="4.3.99.3"/>
    </reaction>
</comment>
<comment type="cofactor">
    <cofactor evidence="8">
        <name>S-adenosyl-L-methionine</name>
        <dbReference type="ChEBI" id="CHEBI:59789"/>
    </cofactor>
    <text evidence="8">Binds 1 S-adenosyl-L-methionine per subunit.</text>
</comment>
<keyword evidence="7 8" id="KW-0456">Lyase</keyword>
<feature type="binding site" evidence="8">
    <location>
        <position position="87"/>
    </location>
    <ligand>
        <name>S-adenosyl-L-methionine</name>
        <dbReference type="ChEBI" id="CHEBI:59789"/>
    </ligand>
</feature>
<evidence type="ECO:0000259" key="9">
    <source>
        <dbReference type="PROSITE" id="PS51918"/>
    </source>
</evidence>
<comment type="caution">
    <text evidence="8">Lacks conserved residue(s) required for the propagation of feature annotation.</text>
</comment>
<dbReference type="GO" id="GO:1904047">
    <property type="term" value="F:S-adenosyl-L-methionine binding"/>
    <property type="evidence" value="ECO:0007669"/>
    <property type="project" value="UniProtKB-UniRule"/>
</dbReference>
<dbReference type="GO" id="GO:0051539">
    <property type="term" value="F:4 iron, 4 sulfur cluster binding"/>
    <property type="evidence" value="ECO:0007669"/>
    <property type="project" value="UniProtKB-UniRule"/>
</dbReference>
<evidence type="ECO:0000256" key="2">
    <source>
        <dbReference type="ARBA" id="ARBA00022691"/>
    </source>
</evidence>
<feature type="binding site" evidence="8">
    <location>
        <position position="42"/>
    </location>
    <ligand>
        <name>substrate</name>
    </ligand>
</feature>
<name>A0A8J7U6J8_9BACT</name>
<dbReference type="RefSeq" id="WP_207862819.1">
    <property type="nucleotide sequence ID" value="NZ_JAFREP010000044.1"/>
</dbReference>
<comment type="pathway">
    <text evidence="8">Purine metabolism; 7-cyano-7-deazaguanine biosynthesis.</text>
</comment>
<feature type="binding site" evidence="8">
    <location>
        <begin position="27"/>
        <end position="29"/>
    </location>
    <ligand>
        <name>substrate</name>
    </ligand>
</feature>
<evidence type="ECO:0000313" key="11">
    <source>
        <dbReference type="Proteomes" id="UP000664417"/>
    </source>
</evidence>
<evidence type="ECO:0000256" key="1">
    <source>
        <dbReference type="ARBA" id="ARBA00022485"/>
    </source>
</evidence>
<organism evidence="10 11">
    <name type="scientific">Acanthopleuribacter pedis</name>
    <dbReference type="NCBI Taxonomy" id="442870"/>
    <lineage>
        <taxon>Bacteria</taxon>
        <taxon>Pseudomonadati</taxon>
        <taxon>Acidobacteriota</taxon>
        <taxon>Holophagae</taxon>
        <taxon>Acanthopleuribacterales</taxon>
        <taxon>Acanthopleuribacteraceae</taxon>
        <taxon>Acanthopleuribacter</taxon>
    </lineage>
</organism>
<feature type="binding site" evidence="8">
    <location>
        <position position="85"/>
    </location>
    <ligand>
        <name>substrate</name>
    </ligand>
</feature>
<gene>
    <name evidence="8" type="primary">queE</name>
    <name evidence="10" type="ORF">J3U88_30560</name>
</gene>
<dbReference type="InterPro" id="IPR024924">
    <property type="entry name" value="7-CO-7-deazaguanine_synth-like"/>
</dbReference>
<evidence type="ECO:0000256" key="8">
    <source>
        <dbReference type="HAMAP-Rule" id="MF_00917"/>
    </source>
</evidence>
<protein>
    <recommendedName>
        <fullName evidence="8">7-carboxy-7-deazaguanine synthase</fullName>
        <shortName evidence="8">CDG synthase</shortName>
        <ecNumber evidence="8">4.3.99.3</ecNumber>
    </recommendedName>
    <alternativeName>
        <fullName evidence="8">Queuosine biosynthesis protein QueE</fullName>
    </alternativeName>
</protein>
<dbReference type="EC" id="4.3.99.3" evidence="8"/>
<dbReference type="InterPro" id="IPR007197">
    <property type="entry name" value="rSAM"/>
</dbReference>
<keyword evidence="1 8" id="KW-0004">4Fe-4S</keyword>
<dbReference type="Pfam" id="PF04055">
    <property type="entry name" value="Radical_SAM"/>
    <property type="match status" value="1"/>
</dbReference>
<feature type="binding site" evidence="8">
    <location>
        <position position="55"/>
    </location>
    <ligand>
        <name>Mg(2+)</name>
        <dbReference type="ChEBI" id="CHEBI:18420"/>
    </ligand>
</feature>
<keyword evidence="3 8" id="KW-0479">Metal-binding</keyword>
<evidence type="ECO:0000256" key="4">
    <source>
        <dbReference type="ARBA" id="ARBA00022842"/>
    </source>
</evidence>
<dbReference type="CDD" id="cd01335">
    <property type="entry name" value="Radical_SAM"/>
    <property type="match status" value="1"/>
</dbReference>
<feature type="binding site" evidence="8">
    <location>
        <position position="46"/>
    </location>
    <ligand>
        <name>[4Fe-4S] cluster</name>
        <dbReference type="ChEBI" id="CHEBI:49883"/>
        <note>4Fe-4S-S-AdoMet</note>
    </ligand>
</feature>
<keyword evidence="8" id="KW-0671">Queuosine biosynthesis</keyword>
<feature type="binding site" evidence="8">
    <location>
        <begin position="52"/>
        <end position="54"/>
    </location>
    <ligand>
        <name>S-adenosyl-L-methionine</name>
        <dbReference type="ChEBI" id="CHEBI:59789"/>
    </ligand>
</feature>
<evidence type="ECO:0000256" key="3">
    <source>
        <dbReference type="ARBA" id="ARBA00022723"/>
    </source>
</evidence>
<dbReference type="PIRSF" id="PIRSF000370">
    <property type="entry name" value="QueE"/>
    <property type="match status" value="1"/>
</dbReference>
<keyword evidence="5 8" id="KW-0408">Iron</keyword>
<keyword evidence="6 8" id="KW-0411">Iron-sulfur</keyword>
<feature type="binding site" evidence="8">
    <location>
        <position position="53"/>
    </location>
    <ligand>
        <name>[4Fe-4S] cluster</name>
        <dbReference type="ChEBI" id="CHEBI:49883"/>
        <note>4Fe-4S-S-AdoMet</note>
    </ligand>
</feature>
<accession>A0A8J7U6J8</accession>
<keyword evidence="4 8" id="KW-0460">Magnesium</keyword>